<reference evidence="3" key="1">
    <citation type="submission" date="2022-11" db="UniProtKB">
        <authorList>
            <consortium name="WormBaseParasite"/>
        </authorList>
    </citation>
    <scope>IDENTIFICATION</scope>
</reference>
<keyword evidence="2" id="KW-1185">Reference proteome</keyword>
<dbReference type="InterPro" id="IPR037291">
    <property type="entry name" value="DUF4139"/>
</dbReference>
<evidence type="ECO:0000259" key="1">
    <source>
        <dbReference type="Pfam" id="PF13598"/>
    </source>
</evidence>
<dbReference type="WBParaSite" id="jg22331">
    <property type="protein sequence ID" value="jg22331"/>
    <property type="gene ID" value="jg22331"/>
</dbReference>
<evidence type="ECO:0000313" key="3">
    <source>
        <dbReference type="WBParaSite" id="jg22331"/>
    </source>
</evidence>
<sequence length="84" mass="9311">MLSCSNGDKTKFQLIYYYGNIQQTSGEDWNDVELLLSTASPRSECCSSKVYLPLKASVGKSIHVRDTAHREPMCGASMGKIHLL</sequence>
<dbReference type="Proteomes" id="UP000887574">
    <property type="component" value="Unplaced"/>
</dbReference>
<dbReference type="Pfam" id="PF13598">
    <property type="entry name" value="DUF4139"/>
    <property type="match status" value="1"/>
</dbReference>
<protein>
    <submittedName>
        <fullName evidence="3">DUF4139 domain-containing protein</fullName>
    </submittedName>
</protein>
<name>A0A915DQ28_9BILA</name>
<accession>A0A915DQ28</accession>
<proteinExistence type="predicted"/>
<organism evidence="2 3">
    <name type="scientific">Ditylenchus dipsaci</name>
    <dbReference type="NCBI Taxonomy" id="166011"/>
    <lineage>
        <taxon>Eukaryota</taxon>
        <taxon>Metazoa</taxon>
        <taxon>Ecdysozoa</taxon>
        <taxon>Nematoda</taxon>
        <taxon>Chromadorea</taxon>
        <taxon>Rhabditida</taxon>
        <taxon>Tylenchina</taxon>
        <taxon>Tylenchomorpha</taxon>
        <taxon>Sphaerularioidea</taxon>
        <taxon>Anguinidae</taxon>
        <taxon>Anguininae</taxon>
        <taxon>Ditylenchus</taxon>
    </lineage>
</organism>
<dbReference type="AlphaFoldDB" id="A0A915DQ28"/>
<feature type="domain" description="DUF4139" evidence="1">
    <location>
        <begin position="9"/>
        <end position="45"/>
    </location>
</feature>
<evidence type="ECO:0000313" key="2">
    <source>
        <dbReference type="Proteomes" id="UP000887574"/>
    </source>
</evidence>